<dbReference type="Pfam" id="PF00698">
    <property type="entry name" value="Acyl_transf_1"/>
    <property type="match status" value="1"/>
</dbReference>
<dbReference type="SUPFAM" id="SSF53901">
    <property type="entry name" value="Thiolase-like"/>
    <property type="match status" value="1"/>
</dbReference>
<dbReference type="SMART" id="SM00827">
    <property type="entry name" value="PKS_AT"/>
    <property type="match status" value="1"/>
</dbReference>
<evidence type="ECO:0000256" key="3">
    <source>
        <dbReference type="ARBA" id="ARBA00022553"/>
    </source>
</evidence>
<dbReference type="CDD" id="cd00833">
    <property type="entry name" value="PKS"/>
    <property type="match status" value="1"/>
</dbReference>
<gene>
    <name evidence="11" type="ORF">GA0074692_0107</name>
</gene>
<dbReference type="SMART" id="SM00823">
    <property type="entry name" value="PKS_PP"/>
    <property type="match status" value="1"/>
</dbReference>
<sequence>MSGTDDDTLLEYLRRVTAELQDSRRRLRQLRDRADEPIAIIGTACRFPGGIHDRADLWRLLDTGGDVAGEFPTDRGWDLDALFHPDPDRPGSSHAHAGGFLADAAGFDAEFFGIGPREALAMDPQHRLLLELAWSAVEDSGIAPHSLAGSRTAVFAGLMYQDYGWLTQAADAELGGYRGIGAAASVAAGRIAYTLGLHGPAVTVDTACSSSLVATHLGVAALRRDECDLALVGGATLLATPGVFTEFSRQGGVSRDGRCRSFAEGADGTGWAEGGTVLALARLSDAQRLGHRVLAVIRGSAVNADGASNGLTAPNGPAQERVIRAALAASGLTAADVDLVEGHGTGTSLGDPIELGALLATYGRDRPTDAPVYLGSVKSNLGHTQAAAGVAGVLKAVLALRHGRMPRSLHAEQPTSRVDWSAGGVALLSEARPWPAGPRPRRAAVSSFGISGTNAHLILEEAPPAPEPAQRSAADGPVPVLLSARSAAALREQAARLRVRLAGTAEEPEPPLVDVAHALAAGRTRMAHRAVLVAADRTELRATLDEVAAGGYPEDGALGVAGAPRRGVVALFTGQGSQRAGMGRELARRYPVFAEALEETCAALDAHHHGDGDDPPVRLALAVEPGSARAELLHRTGTAQRALFAVEVALFRLLESWGLRIDFALGHSIGELVAAHVAGMLSLPDAARLVSARARLMQALPGAGVMVAVQADAGEAAELIAGVADRVAVAAVNGPESVVLSGDPEALDPIVDRLKAQGRRAKRLAVSHAFHSPQMDPMLTAFEREIEGVSAGAGRVPVVSNLTGLPLTNPDAGYWARQVRGTVRFLDGVRWLAAAGAGTWVEFGPHGVLTPAVRDCLPDSGDALLVPTLSARRPEVESVLTAAAELDVAGVELDWPQVLRGDQPRPAPVPTYPFQHRRFWPATRPAGVASVGLSSADDGLSSEDGPAEDDLVPATSLSDRAAVAALVTSQAAAVLGHSPGTAVPGDRRLLELGFDSMGAVNLHRRLARATGLDLPARTLVEHPTLDGLTDHLWSRLGRPTGPESGGGPTLGAEPASSSEPVLDSGSALGSGPVLGGDLLPGGQPALGGRPEPVSGTGPFTAMLRTAAGADDLPRAVRWLGDSARYRPSYATASAGPAPVSVLISDGPGPTLVCLPSFLAGSGPHQFARFAAALPTRRRTTAVQLPGFGPGEPLPRDWDALMDSLCAAVLHAAGPDEFLLVGYSIGGVLAQGVAGRLAGTPRAPHGLVMLDTFEPGRADQADTFAWAMGAILNLDHEYLSIDDDGVLAMGGYLRALDGWTAEPAPVPTLLVHAEPTDGSGRWPRWQVAGAVAAVSGDHFSLLQEDVKATAAAVDEWLTGRDDGPDRR</sequence>
<evidence type="ECO:0000259" key="10">
    <source>
        <dbReference type="PROSITE" id="PS52004"/>
    </source>
</evidence>
<dbReference type="SMART" id="SM00825">
    <property type="entry name" value="PKS_KS"/>
    <property type="match status" value="1"/>
</dbReference>
<evidence type="ECO:0000256" key="4">
    <source>
        <dbReference type="ARBA" id="ARBA00022679"/>
    </source>
</evidence>
<proteinExistence type="predicted"/>
<keyword evidence="4 11" id="KW-0808">Transferase</keyword>
<dbReference type="Gene3D" id="1.10.1200.10">
    <property type="entry name" value="ACP-like"/>
    <property type="match status" value="1"/>
</dbReference>
<feature type="domain" description="Ketosynthase family 3 (KS3)" evidence="10">
    <location>
        <begin position="35"/>
        <end position="461"/>
    </location>
</feature>
<evidence type="ECO:0000313" key="11">
    <source>
        <dbReference type="EMBL" id="SCL17175.1"/>
    </source>
</evidence>
<dbReference type="InterPro" id="IPR016039">
    <property type="entry name" value="Thiolase-like"/>
</dbReference>
<dbReference type="InterPro" id="IPR009081">
    <property type="entry name" value="PP-bd_ACP"/>
</dbReference>
<dbReference type="Gene3D" id="3.40.47.10">
    <property type="match status" value="1"/>
</dbReference>
<dbReference type="SMART" id="SM01294">
    <property type="entry name" value="PKS_PP_betabranch"/>
    <property type="match status" value="1"/>
</dbReference>
<dbReference type="InterPro" id="IPR020802">
    <property type="entry name" value="TesA-like"/>
</dbReference>
<evidence type="ECO:0000256" key="2">
    <source>
        <dbReference type="ARBA" id="ARBA00022450"/>
    </source>
</evidence>
<evidence type="ECO:0000256" key="5">
    <source>
        <dbReference type="ARBA" id="ARBA00023194"/>
    </source>
</evidence>
<dbReference type="InterPro" id="IPR015083">
    <property type="entry name" value="NorB/c/GfsB-D-like_docking"/>
</dbReference>
<dbReference type="OrthoDB" id="3406074at2"/>
<protein>
    <submittedName>
        <fullName evidence="11">Acyl transferase domain-containing protein</fullName>
    </submittedName>
</protein>
<dbReference type="SMART" id="SM00824">
    <property type="entry name" value="PKS_TE"/>
    <property type="match status" value="1"/>
</dbReference>
<dbReference type="InterPro" id="IPR032821">
    <property type="entry name" value="PKS_assoc"/>
</dbReference>
<dbReference type="Pfam" id="PF16197">
    <property type="entry name" value="KAsynt_C_assoc"/>
    <property type="match status" value="1"/>
</dbReference>
<dbReference type="Pfam" id="PF00109">
    <property type="entry name" value="ketoacyl-synt"/>
    <property type="match status" value="1"/>
</dbReference>
<feature type="region of interest" description="Disordered" evidence="8">
    <location>
        <begin position="1030"/>
        <end position="1097"/>
    </location>
</feature>
<dbReference type="InterPro" id="IPR014030">
    <property type="entry name" value="Ketoacyl_synth_N"/>
</dbReference>
<evidence type="ECO:0000256" key="1">
    <source>
        <dbReference type="ARBA" id="ARBA00001957"/>
    </source>
</evidence>
<dbReference type="PROSITE" id="PS50075">
    <property type="entry name" value="CARRIER"/>
    <property type="match status" value="1"/>
</dbReference>
<dbReference type="GO" id="GO:0031177">
    <property type="term" value="F:phosphopantetheine binding"/>
    <property type="evidence" value="ECO:0007669"/>
    <property type="project" value="InterPro"/>
</dbReference>
<dbReference type="InterPro" id="IPR014043">
    <property type="entry name" value="Acyl_transferase_dom"/>
</dbReference>
<evidence type="ECO:0000256" key="6">
    <source>
        <dbReference type="ARBA" id="ARBA00023268"/>
    </source>
</evidence>
<comment type="cofactor">
    <cofactor evidence="1">
        <name>pantetheine 4'-phosphate</name>
        <dbReference type="ChEBI" id="CHEBI:47942"/>
    </cofactor>
</comment>
<dbReference type="InterPro" id="IPR001227">
    <property type="entry name" value="Ac_transferase_dom_sf"/>
</dbReference>
<dbReference type="InterPro" id="IPR014031">
    <property type="entry name" value="Ketoacyl_synth_C"/>
</dbReference>
<dbReference type="InterPro" id="IPR050091">
    <property type="entry name" value="PKS_NRPS_Biosynth_Enz"/>
</dbReference>
<dbReference type="InterPro" id="IPR020841">
    <property type="entry name" value="PKS_Beta-ketoAc_synthase_dom"/>
</dbReference>
<dbReference type="Pfam" id="PF08990">
    <property type="entry name" value="Docking"/>
    <property type="match status" value="1"/>
</dbReference>
<reference evidence="12" key="1">
    <citation type="submission" date="2016-06" db="EMBL/GenBank/DDBJ databases">
        <authorList>
            <person name="Varghese N."/>
            <person name="Submissions Spin"/>
        </authorList>
    </citation>
    <scope>NUCLEOTIDE SEQUENCE [LARGE SCALE GENOMIC DNA]</scope>
    <source>
        <strain evidence="12">DSM 43817</strain>
    </source>
</reference>
<dbReference type="InterPro" id="IPR016036">
    <property type="entry name" value="Malonyl_transacylase_ACP-bd"/>
</dbReference>
<dbReference type="Pfam" id="PF00975">
    <property type="entry name" value="Thioesterase"/>
    <property type="match status" value="1"/>
</dbReference>
<dbReference type="STRING" id="145854.GA0074692_0107"/>
<evidence type="ECO:0000259" key="9">
    <source>
        <dbReference type="PROSITE" id="PS50075"/>
    </source>
</evidence>
<dbReference type="PANTHER" id="PTHR43775:SF51">
    <property type="entry name" value="INACTIVE PHENOLPHTHIOCEROL SYNTHESIS POLYKETIDE SYNTHASE TYPE I PKS1-RELATED"/>
    <property type="match status" value="1"/>
</dbReference>
<dbReference type="SUPFAM" id="SSF53474">
    <property type="entry name" value="alpha/beta-Hydrolases"/>
    <property type="match status" value="1"/>
</dbReference>
<evidence type="ECO:0000256" key="8">
    <source>
        <dbReference type="SAM" id="MobiDB-lite"/>
    </source>
</evidence>
<dbReference type="GO" id="GO:0006633">
    <property type="term" value="P:fatty acid biosynthetic process"/>
    <property type="evidence" value="ECO:0007669"/>
    <property type="project" value="TreeGrafter"/>
</dbReference>
<keyword evidence="5" id="KW-0045">Antibiotic biosynthesis</keyword>
<name>A0A1C6RJH6_9ACTN</name>
<keyword evidence="7" id="KW-0012">Acyltransferase</keyword>
<dbReference type="Pfam" id="PF02801">
    <property type="entry name" value="Ketoacyl-synt_C"/>
    <property type="match status" value="1"/>
</dbReference>
<dbReference type="PANTHER" id="PTHR43775">
    <property type="entry name" value="FATTY ACID SYNTHASE"/>
    <property type="match status" value="1"/>
</dbReference>
<dbReference type="SUPFAM" id="SSF52151">
    <property type="entry name" value="FabD/lysophospholipase-like"/>
    <property type="match status" value="1"/>
</dbReference>
<dbReference type="InterPro" id="IPR036736">
    <property type="entry name" value="ACP-like_sf"/>
</dbReference>
<dbReference type="SUPFAM" id="SSF55048">
    <property type="entry name" value="Probable ACP-binding domain of malonyl-CoA ACP transacylase"/>
    <property type="match status" value="1"/>
</dbReference>
<dbReference type="EMBL" id="FMHW01000002">
    <property type="protein sequence ID" value="SCL17175.1"/>
    <property type="molecule type" value="Genomic_DNA"/>
</dbReference>
<evidence type="ECO:0000313" key="12">
    <source>
        <dbReference type="Proteomes" id="UP000198959"/>
    </source>
</evidence>
<feature type="domain" description="Carrier" evidence="9">
    <location>
        <begin position="961"/>
        <end position="1036"/>
    </location>
</feature>
<dbReference type="Gene3D" id="3.30.70.3290">
    <property type="match status" value="1"/>
</dbReference>
<feature type="compositionally biased region" description="Low complexity" evidence="8">
    <location>
        <begin position="1069"/>
        <end position="1090"/>
    </location>
</feature>
<keyword evidence="12" id="KW-1185">Reference proteome</keyword>
<keyword evidence="6" id="KW-0511">Multifunctional enzyme</keyword>
<accession>A0A1C6RJH6</accession>
<dbReference type="PROSITE" id="PS52004">
    <property type="entry name" value="KS3_2"/>
    <property type="match status" value="1"/>
</dbReference>
<organism evidence="11 12">
    <name type="scientific">Micromonospora pallida</name>
    <dbReference type="NCBI Taxonomy" id="145854"/>
    <lineage>
        <taxon>Bacteria</taxon>
        <taxon>Bacillati</taxon>
        <taxon>Actinomycetota</taxon>
        <taxon>Actinomycetes</taxon>
        <taxon>Micromonosporales</taxon>
        <taxon>Micromonosporaceae</taxon>
        <taxon>Micromonospora</taxon>
    </lineage>
</organism>
<dbReference type="GO" id="GO:0004312">
    <property type="term" value="F:fatty acid synthase activity"/>
    <property type="evidence" value="ECO:0007669"/>
    <property type="project" value="TreeGrafter"/>
</dbReference>
<dbReference type="InterPro" id="IPR029058">
    <property type="entry name" value="AB_hydrolase_fold"/>
</dbReference>
<keyword evidence="3" id="KW-0597">Phosphoprotein</keyword>
<dbReference type="InterPro" id="IPR020806">
    <property type="entry name" value="PKS_PP-bd"/>
</dbReference>
<dbReference type="GO" id="GO:0033068">
    <property type="term" value="P:macrolide biosynthetic process"/>
    <property type="evidence" value="ECO:0007669"/>
    <property type="project" value="UniProtKB-ARBA"/>
</dbReference>
<evidence type="ECO:0000256" key="7">
    <source>
        <dbReference type="ARBA" id="ARBA00023315"/>
    </source>
</evidence>
<keyword evidence="2" id="KW-0596">Phosphopantetheine</keyword>
<dbReference type="FunFam" id="3.40.47.10:FF:000019">
    <property type="entry name" value="Polyketide synthase type I"/>
    <property type="match status" value="1"/>
</dbReference>
<dbReference type="Pfam" id="PF00550">
    <property type="entry name" value="PP-binding"/>
    <property type="match status" value="1"/>
</dbReference>
<dbReference type="Gene3D" id="3.40.50.1820">
    <property type="entry name" value="alpha/beta hydrolase"/>
    <property type="match status" value="1"/>
</dbReference>
<dbReference type="Proteomes" id="UP000198959">
    <property type="component" value="Unassembled WGS sequence"/>
</dbReference>
<dbReference type="InterPro" id="IPR016035">
    <property type="entry name" value="Acyl_Trfase/lysoPLipase"/>
</dbReference>
<dbReference type="Gene3D" id="3.40.366.10">
    <property type="entry name" value="Malonyl-Coenzyme A Acyl Carrier Protein, domain 2"/>
    <property type="match status" value="1"/>
</dbReference>
<dbReference type="InterPro" id="IPR001031">
    <property type="entry name" value="Thioesterase"/>
</dbReference>